<dbReference type="EMBL" id="AP003021">
    <property type="protein sequence ID" value="BAD52636.1"/>
    <property type="molecule type" value="Genomic_DNA"/>
</dbReference>
<evidence type="ECO:0000256" key="1">
    <source>
        <dbReference type="SAM" id="MobiDB-lite"/>
    </source>
</evidence>
<dbReference type="AlphaFoldDB" id="Q5Z8B2"/>
<proteinExistence type="predicted"/>
<feature type="compositionally biased region" description="Basic residues" evidence="1">
    <location>
        <begin position="66"/>
        <end position="79"/>
    </location>
</feature>
<accession>Q5Z8B2</accession>
<evidence type="ECO:0000313" key="2">
    <source>
        <dbReference type="EMBL" id="BAD52636.1"/>
    </source>
</evidence>
<evidence type="ECO:0000313" key="3">
    <source>
        <dbReference type="EMBL" id="BAD53957.1"/>
    </source>
</evidence>
<feature type="region of interest" description="Disordered" evidence="1">
    <location>
        <begin position="66"/>
        <end position="103"/>
    </location>
</feature>
<reference evidence="4" key="2">
    <citation type="journal article" date="2005" name="Nature">
        <title>The map-based sequence of the rice genome.</title>
        <authorList>
            <consortium name="International rice genome sequencing project (IRGSP)"/>
            <person name="Matsumoto T."/>
            <person name="Wu J."/>
            <person name="Kanamori H."/>
            <person name="Katayose Y."/>
            <person name="Fujisawa M."/>
            <person name="Namiki N."/>
            <person name="Mizuno H."/>
            <person name="Yamamoto K."/>
            <person name="Antonio B.A."/>
            <person name="Baba T."/>
            <person name="Sakata K."/>
            <person name="Nagamura Y."/>
            <person name="Aoki H."/>
            <person name="Arikawa K."/>
            <person name="Arita K."/>
            <person name="Bito T."/>
            <person name="Chiden Y."/>
            <person name="Fujitsuka N."/>
            <person name="Fukunaka R."/>
            <person name="Hamada M."/>
            <person name="Harada C."/>
            <person name="Hayashi A."/>
            <person name="Hijishita S."/>
            <person name="Honda M."/>
            <person name="Hosokawa S."/>
            <person name="Ichikawa Y."/>
            <person name="Idonuma A."/>
            <person name="Iijima M."/>
            <person name="Ikeda M."/>
            <person name="Ikeno M."/>
            <person name="Ito K."/>
            <person name="Ito S."/>
            <person name="Ito T."/>
            <person name="Ito Y."/>
            <person name="Ito Y."/>
            <person name="Iwabuchi A."/>
            <person name="Kamiya K."/>
            <person name="Karasawa W."/>
            <person name="Kurita K."/>
            <person name="Katagiri S."/>
            <person name="Kikuta A."/>
            <person name="Kobayashi H."/>
            <person name="Kobayashi N."/>
            <person name="Machita K."/>
            <person name="Maehara T."/>
            <person name="Masukawa M."/>
            <person name="Mizubayashi T."/>
            <person name="Mukai Y."/>
            <person name="Nagasaki H."/>
            <person name="Nagata Y."/>
            <person name="Naito S."/>
            <person name="Nakashima M."/>
            <person name="Nakama Y."/>
            <person name="Nakamichi Y."/>
            <person name="Nakamura M."/>
            <person name="Meguro A."/>
            <person name="Negishi M."/>
            <person name="Ohta I."/>
            <person name="Ohta T."/>
            <person name="Okamoto M."/>
            <person name="Ono N."/>
            <person name="Saji S."/>
            <person name="Sakaguchi M."/>
            <person name="Sakai K."/>
            <person name="Shibata M."/>
            <person name="Shimokawa T."/>
            <person name="Song J."/>
            <person name="Takazaki Y."/>
            <person name="Terasawa K."/>
            <person name="Tsugane M."/>
            <person name="Tsuji K."/>
            <person name="Ueda S."/>
            <person name="Waki K."/>
            <person name="Yamagata H."/>
            <person name="Yamamoto M."/>
            <person name="Yamamoto S."/>
            <person name="Yamane H."/>
            <person name="Yoshiki S."/>
            <person name="Yoshihara R."/>
            <person name="Yukawa K."/>
            <person name="Zhong H."/>
            <person name="Yano M."/>
            <person name="Yuan Q."/>
            <person name="Ouyang S."/>
            <person name="Liu J."/>
            <person name="Jones K.M."/>
            <person name="Gansberger K."/>
            <person name="Moffat K."/>
            <person name="Hill J."/>
            <person name="Bera J."/>
            <person name="Fadrosh D."/>
            <person name="Jin S."/>
            <person name="Johri S."/>
            <person name="Kim M."/>
            <person name="Overton L."/>
            <person name="Reardon M."/>
            <person name="Tsitrin T."/>
            <person name="Vuong H."/>
            <person name="Weaver B."/>
            <person name="Ciecko A."/>
            <person name="Tallon L."/>
            <person name="Jackson J."/>
            <person name="Pai G."/>
            <person name="Aken S.V."/>
            <person name="Utterback T."/>
            <person name="Reidmuller S."/>
            <person name="Feldblyum T."/>
            <person name="Hsiao J."/>
            <person name="Zismann V."/>
            <person name="Iobst S."/>
            <person name="de Vazeille A.R."/>
            <person name="Buell C.R."/>
            <person name="Ying K."/>
            <person name="Li Y."/>
            <person name="Lu T."/>
            <person name="Huang Y."/>
            <person name="Zhao Q."/>
            <person name="Feng Q."/>
            <person name="Zhang L."/>
            <person name="Zhu J."/>
            <person name="Weng Q."/>
            <person name="Mu J."/>
            <person name="Lu Y."/>
            <person name="Fan D."/>
            <person name="Liu Y."/>
            <person name="Guan J."/>
            <person name="Zhang Y."/>
            <person name="Yu S."/>
            <person name="Liu X."/>
            <person name="Zhang Y."/>
            <person name="Hong G."/>
            <person name="Han B."/>
            <person name="Choisne N."/>
            <person name="Demange N."/>
            <person name="Orjeda G."/>
            <person name="Samain S."/>
            <person name="Cattolico L."/>
            <person name="Pelletier E."/>
            <person name="Couloux A."/>
            <person name="Segurens B."/>
            <person name="Wincker P."/>
            <person name="D'Hont A."/>
            <person name="Scarpelli C."/>
            <person name="Weissenbach J."/>
            <person name="Salanoubat M."/>
            <person name="Quetier F."/>
            <person name="Yu Y."/>
            <person name="Kim H.R."/>
            <person name="Rambo T."/>
            <person name="Currie J."/>
            <person name="Collura K."/>
            <person name="Luo M."/>
            <person name="Yang T."/>
            <person name="Ammiraju J.S.S."/>
            <person name="Engler F."/>
            <person name="Soderlund C."/>
            <person name="Wing R.A."/>
            <person name="Palmer L.E."/>
            <person name="de la Bastide M."/>
            <person name="Spiegel L."/>
            <person name="Nascimento L."/>
            <person name="Zutavern T."/>
            <person name="O'Shaughnessy A."/>
            <person name="Dike S."/>
            <person name="Dedhia N."/>
            <person name="Preston R."/>
            <person name="Balija V."/>
            <person name="McCombie W.R."/>
            <person name="Chow T."/>
            <person name="Chen H."/>
            <person name="Chung M."/>
            <person name="Chen C."/>
            <person name="Shaw J."/>
            <person name="Wu H."/>
            <person name="Hsiao K."/>
            <person name="Chao Y."/>
            <person name="Chu M."/>
            <person name="Cheng C."/>
            <person name="Hour A."/>
            <person name="Lee P."/>
            <person name="Lin S."/>
            <person name="Lin Y."/>
            <person name="Liou J."/>
            <person name="Liu S."/>
            <person name="Hsing Y."/>
            <person name="Raghuvanshi S."/>
            <person name="Mohanty A."/>
            <person name="Bharti A.K."/>
            <person name="Gaur A."/>
            <person name="Gupta V."/>
            <person name="Kumar D."/>
            <person name="Ravi V."/>
            <person name="Vij S."/>
            <person name="Kapur A."/>
            <person name="Khurana P."/>
            <person name="Khurana P."/>
            <person name="Khurana J.P."/>
            <person name="Tyagi A.K."/>
            <person name="Gaikwad K."/>
            <person name="Singh A."/>
            <person name="Dalal V."/>
            <person name="Srivastava S."/>
            <person name="Dixit A."/>
            <person name="Pal A.K."/>
            <person name="Ghazi I.A."/>
            <person name="Yadav M."/>
            <person name="Pandit A."/>
            <person name="Bhargava A."/>
            <person name="Sureshbabu K."/>
            <person name="Batra K."/>
            <person name="Sharma T.R."/>
            <person name="Mohapatra T."/>
            <person name="Singh N.K."/>
            <person name="Messing J."/>
            <person name="Nelson A.B."/>
            <person name="Fuks G."/>
            <person name="Kavchok S."/>
            <person name="Keizer G."/>
            <person name="Linton E."/>
            <person name="Llaca V."/>
            <person name="Song R."/>
            <person name="Tanyolac B."/>
            <person name="Young S."/>
            <person name="Ho-Il K."/>
            <person name="Hahn J.H."/>
            <person name="Sangsakoo G."/>
            <person name="Vanavichit A."/>
            <person name="de Mattos Luiz.A.T."/>
            <person name="Zimmer P.D."/>
            <person name="Malone G."/>
            <person name="Dellagostin O."/>
            <person name="de Oliveira A.C."/>
            <person name="Bevan M."/>
            <person name="Bancroft I."/>
            <person name="Minx P."/>
            <person name="Cordum H."/>
            <person name="Wilson R."/>
            <person name="Cheng Z."/>
            <person name="Jin W."/>
            <person name="Jiang J."/>
            <person name="Leong S.A."/>
            <person name="Iwama H."/>
            <person name="Gojobori T."/>
            <person name="Itoh T."/>
            <person name="Niimura Y."/>
            <person name="Fujii Y."/>
            <person name="Habara T."/>
            <person name="Sakai H."/>
            <person name="Sato Y."/>
            <person name="Wilson G."/>
            <person name="Kumar K."/>
            <person name="McCouch S."/>
            <person name="Juretic N."/>
            <person name="Hoen D."/>
            <person name="Wright S."/>
            <person name="Bruskiewich R."/>
            <person name="Bureau T."/>
            <person name="Miyao A."/>
            <person name="Hirochika H."/>
            <person name="Nishikawa T."/>
            <person name="Kadowaki K."/>
            <person name="Sugiura M."/>
            <person name="Burr B."/>
            <person name="Sasaki T."/>
        </authorList>
    </citation>
    <scope>NUCLEOTIDE SEQUENCE [LARGE SCALE GENOMIC DNA]</scope>
    <source>
        <strain evidence="4">cv. Nipponbare</strain>
    </source>
</reference>
<dbReference type="EMBL" id="AP003856">
    <property type="protein sequence ID" value="BAD53957.1"/>
    <property type="molecule type" value="Genomic_DNA"/>
</dbReference>
<name>Q5Z8B2_ORYSJ</name>
<organism evidence="2">
    <name type="scientific">Oryza sativa subsp. japonica</name>
    <name type="common">Rice</name>
    <dbReference type="NCBI Taxonomy" id="39947"/>
    <lineage>
        <taxon>Eukaryota</taxon>
        <taxon>Viridiplantae</taxon>
        <taxon>Streptophyta</taxon>
        <taxon>Embryophyta</taxon>
        <taxon>Tracheophyta</taxon>
        <taxon>Spermatophyta</taxon>
        <taxon>Magnoliopsida</taxon>
        <taxon>Liliopsida</taxon>
        <taxon>Poales</taxon>
        <taxon>Poaceae</taxon>
        <taxon>BOP clade</taxon>
        <taxon>Oryzoideae</taxon>
        <taxon>Oryzeae</taxon>
        <taxon>Oryzinae</taxon>
        <taxon>Oryza</taxon>
        <taxon>Oryza sativa</taxon>
    </lineage>
</organism>
<dbReference type="Proteomes" id="UP000000763">
    <property type="component" value="Chromosome 1"/>
</dbReference>
<feature type="region of interest" description="Disordered" evidence="1">
    <location>
        <begin position="1"/>
        <end position="29"/>
    </location>
</feature>
<accession>Q5ZDA8</accession>
<protein>
    <submittedName>
        <fullName evidence="2">Uncharacterized protein</fullName>
    </submittedName>
</protein>
<reference evidence="4" key="3">
    <citation type="journal article" date="2008" name="Nucleic Acids Res.">
        <title>The rice annotation project database (RAP-DB): 2008 update.</title>
        <authorList>
            <consortium name="The rice annotation project (RAP)"/>
        </authorList>
    </citation>
    <scope>GENOME REANNOTATION</scope>
    <source>
        <strain evidence="4">cv. Nipponbare</strain>
    </source>
</reference>
<reference evidence="2" key="1">
    <citation type="journal article" date="2002" name="Nature">
        <title>The genome sequence and structure of rice chromosome 1.</title>
        <authorList>
            <person name="Sasaki T."/>
            <person name="Matsumoto T."/>
            <person name="Yamamoto K."/>
            <person name="Sakata K."/>
            <person name="Baba T."/>
            <person name="Katayose Y."/>
            <person name="Wu J."/>
            <person name="Niimura Y."/>
            <person name="Cheng Z."/>
            <person name="Nagamura Y."/>
            <person name="Antonio B.A."/>
            <person name="Kanamori H."/>
            <person name="Hosokawa S."/>
            <person name="Masukawa M."/>
            <person name="Arikawa K."/>
            <person name="Chiden Y."/>
            <person name="Hayashi M."/>
            <person name="Okamoto M."/>
            <person name="Ando T."/>
            <person name="Aoki H."/>
            <person name="Arita K."/>
            <person name="Hamada M."/>
            <person name="Harada C."/>
            <person name="Hijishita S."/>
            <person name="Honda M."/>
            <person name="Ichikawa Y."/>
            <person name="Idonuma A."/>
            <person name="Iijima M."/>
            <person name="Ikeda M."/>
            <person name="Ikeno M."/>
            <person name="Itoh S."/>
            <person name="Itoh T."/>
            <person name="Itoh Y."/>
            <person name="Itoh Y."/>
            <person name="Iwabuchi A."/>
            <person name="Kamiya K."/>
            <person name="Karasawa W."/>
            <person name="Katagiri S."/>
            <person name="Kikuta A."/>
            <person name="Kobayashi N."/>
            <person name="Kono I."/>
            <person name="Machita K."/>
            <person name="Maehara T."/>
            <person name="Mizuno H."/>
            <person name="Mizubayashi T."/>
            <person name="Mukai Y."/>
            <person name="Nagasaki H."/>
            <person name="Nakashima M."/>
            <person name="Nakama Y."/>
            <person name="Nakamichi Y."/>
            <person name="Nakamura M."/>
            <person name="Namiki N."/>
            <person name="Negishi M."/>
            <person name="Ohta I."/>
            <person name="Ono N."/>
            <person name="Saji S."/>
            <person name="Sakai K."/>
            <person name="Shibata M."/>
            <person name="Shimokawa T."/>
            <person name="Shomura A."/>
            <person name="Song J."/>
            <person name="Takazaki Y."/>
            <person name="Terasawa K."/>
            <person name="Tsuji K."/>
            <person name="Waki K."/>
            <person name="Yamagata H."/>
            <person name="Yamane H."/>
            <person name="Yoshiki S."/>
            <person name="Yoshihara R."/>
            <person name="Yukawa K."/>
            <person name="Zhong H."/>
            <person name="Iwama H."/>
            <person name="Endo T."/>
            <person name="Ito H."/>
            <person name="Hahn J.H."/>
            <person name="Kim H.I."/>
            <person name="Eun M.Y."/>
            <person name="Yano M."/>
            <person name="Jiang J."/>
            <person name="Gojobori T."/>
        </authorList>
    </citation>
    <scope>NUCLEOTIDE SEQUENCE</scope>
</reference>
<gene>
    <name evidence="2" type="ORF">P0503E05.26</name>
    <name evidence="3" type="ORF">P0697D09.9</name>
</gene>
<feature type="compositionally biased region" description="Gly residues" evidence="1">
    <location>
        <begin position="10"/>
        <end position="23"/>
    </location>
</feature>
<sequence length="161" mass="16807">MAVTRVAVRGGQGPRTGEGGGAPRGTDVVPTWRTRGGHMARHAGGRTDGAPIYPRVDRTAAAKRAAGAHRRLKPARRPWRTAALPRGGGGRRRQPTASGGGASARAMLAAAKWLGGGHGAWRRYRGAAAADGGDRRRAAAKWLGGGVATKRRGRERERGRG</sequence>
<evidence type="ECO:0000313" key="4">
    <source>
        <dbReference type="Proteomes" id="UP000000763"/>
    </source>
</evidence>
<dbReference type="Proteomes" id="UP000817658">
    <property type="component" value="Chromosome 1"/>
</dbReference>